<dbReference type="Proteomes" id="UP001457282">
    <property type="component" value="Unassembled WGS sequence"/>
</dbReference>
<keyword evidence="2" id="KW-0472">Membrane</keyword>
<feature type="transmembrane region" description="Helical" evidence="2">
    <location>
        <begin position="39"/>
        <end position="59"/>
    </location>
</feature>
<keyword evidence="2" id="KW-0812">Transmembrane</keyword>
<evidence type="ECO:0000256" key="2">
    <source>
        <dbReference type="SAM" id="Phobius"/>
    </source>
</evidence>
<organism evidence="3 4">
    <name type="scientific">Rubus argutus</name>
    <name type="common">Southern blackberry</name>
    <dbReference type="NCBI Taxonomy" id="59490"/>
    <lineage>
        <taxon>Eukaryota</taxon>
        <taxon>Viridiplantae</taxon>
        <taxon>Streptophyta</taxon>
        <taxon>Embryophyta</taxon>
        <taxon>Tracheophyta</taxon>
        <taxon>Spermatophyta</taxon>
        <taxon>Magnoliopsida</taxon>
        <taxon>eudicotyledons</taxon>
        <taxon>Gunneridae</taxon>
        <taxon>Pentapetalae</taxon>
        <taxon>rosids</taxon>
        <taxon>fabids</taxon>
        <taxon>Rosales</taxon>
        <taxon>Rosaceae</taxon>
        <taxon>Rosoideae</taxon>
        <taxon>Rosoideae incertae sedis</taxon>
        <taxon>Rubus</taxon>
    </lineage>
</organism>
<protein>
    <submittedName>
        <fullName evidence="3">Uncharacterized protein</fullName>
    </submittedName>
</protein>
<evidence type="ECO:0000313" key="3">
    <source>
        <dbReference type="EMBL" id="KAK9931979.1"/>
    </source>
</evidence>
<evidence type="ECO:0000313" key="4">
    <source>
        <dbReference type="Proteomes" id="UP001457282"/>
    </source>
</evidence>
<feature type="compositionally biased region" description="Low complexity" evidence="1">
    <location>
        <begin position="64"/>
        <end position="74"/>
    </location>
</feature>
<comment type="caution">
    <text evidence="3">The sequence shown here is derived from an EMBL/GenBank/DDBJ whole genome shotgun (WGS) entry which is preliminary data.</text>
</comment>
<dbReference type="EMBL" id="JBEDUW010000004">
    <property type="protein sequence ID" value="KAK9931979.1"/>
    <property type="molecule type" value="Genomic_DNA"/>
</dbReference>
<name>A0AAW1X7C1_RUBAR</name>
<keyword evidence="2" id="KW-1133">Transmembrane helix</keyword>
<keyword evidence="4" id="KW-1185">Reference proteome</keyword>
<evidence type="ECO:0000256" key="1">
    <source>
        <dbReference type="SAM" id="MobiDB-lite"/>
    </source>
</evidence>
<accession>A0AAW1X7C1</accession>
<feature type="region of interest" description="Disordered" evidence="1">
    <location>
        <begin position="64"/>
        <end position="127"/>
    </location>
</feature>
<feature type="compositionally biased region" description="Low complexity" evidence="1">
    <location>
        <begin position="82"/>
        <end position="118"/>
    </location>
</feature>
<dbReference type="AlphaFoldDB" id="A0AAW1X7C1"/>
<proteinExistence type="predicted"/>
<reference evidence="3 4" key="1">
    <citation type="journal article" date="2023" name="G3 (Bethesda)">
        <title>A chromosome-length genome assembly and annotation of blackberry (Rubus argutus, cv. 'Hillquist').</title>
        <authorList>
            <person name="Bruna T."/>
            <person name="Aryal R."/>
            <person name="Dudchenko O."/>
            <person name="Sargent D.J."/>
            <person name="Mead D."/>
            <person name="Buti M."/>
            <person name="Cavallini A."/>
            <person name="Hytonen T."/>
            <person name="Andres J."/>
            <person name="Pham M."/>
            <person name="Weisz D."/>
            <person name="Mascagni F."/>
            <person name="Usai G."/>
            <person name="Natali L."/>
            <person name="Bassil N."/>
            <person name="Fernandez G.E."/>
            <person name="Lomsadze A."/>
            <person name="Armour M."/>
            <person name="Olukolu B."/>
            <person name="Poorten T."/>
            <person name="Britton C."/>
            <person name="Davik J."/>
            <person name="Ashrafi H."/>
            <person name="Aiden E.L."/>
            <person name="Borodovsky M."/>
            <person name="Worthington M."/>
        </authorList>
    </citation>
    <scope>NUCLEOTIDE SEQUENCE [LARGE SCALE GENOMIC DNA]</scope>
    <source>
        <strain evidence="3">PI 553951</strain>
    </source>
</reference>
<sequence length="244" mass="26753">MSERDGVFSHHDHQPTSLTLVKVVLLDSVKIFLRNKQTFLSIFALTTLPLSLLLFSLSLPPTPSNPTSTISSPSPAKPPRASRPAKSGRSLATTPFPSSASSSSTPSHPTWSLSSLQSPPSPPRLYPMTKAPESAFLTRAAVTELERPLATSICIYLRFGRVRPRAPHFSFDIRLARLQVFHPRYRVGSGDLPNGGYGVRPRRLDSRREVRLGCDPSRFGFNGGQEAVRVGFVRFLRDGDGGDC</sequence>
<gene>
    <name evidence="3" type="ORF">M0R45_019232</name>
</gene>